<sequence length="199" mass="23367">MWQLPWVPPPVEAPPSEEEIARKAAIKERQGQRLREMAEAKRSSKINELENELRGLEFLLNQLGHFQESDIPSFLAETGYVSRQEVESARSKVVQSLRKQKGEQAESEKPDVPSNEKYTLINIPDDMLTAEQLVEKKKQLSLKSMSDGRQRVKQKRQEELQEKARKEQLEEERRLKNPELYLEQLRARYKDLSEKIDQR</sequence>
<feature type="region of interest" description="Disordered" evidence="1">
    <location>
        <begin position="139"/>
        <end position="176"/>
    </location>
</feature>
<dbReference type="AlphaFoldDB" id="A0A392NCK7"/>
<proteinExistence type="predicted"/>
<evidence type="ECO:0000313" key="3">
    <source>
        <dbReference type="Proteomes" id="UP000265520"/>
    </source>
</evidence>
<keyword evidence="3" id="KW-1185">Reference proteome</keyword>
<feature type="non-terminal residue" evidence="2">
    <location>
        <position position="199"/>
    </location>
</feature>
<dbReference type="Proteomes" id="UP000265520">
    <property type="component" value="Unassembled WGS sequence"/>
</dbReference>
<dbReference type="EMBL" id="LXQA010035235">
    <property type="protein sequence ID" value="MCH97550.1"/>
    <property type="molecule type" value="Genomic_DNA"/>
</dbReference>
<protein>
    <submittedName>
        <fullName evidence="2">Actin-related protein 5-like</fullName>
    </submittedName>
</protein>
<evidence type="ECO:0000313" key="2">
    <source>
        <dbReference type="EMBL" id="MCH97550.1"/>
    </source>
</evidence>
<feature type="region of interest" description="Disordered" evidence="1">
    <location>
        <begin position="95"/>
        <end position="117"/>
    </location>
</feature>
<organism evidence="2 3">
    <name type="scientific">Trifolium medium</name>
    <dbReference type="NCBI Taxonomy" id="97028"/>
    <lineage>
        <taxon>Eukaryota</taxon>
        <taxon>Viridiplantae</taxon>
        <taxon>Streptophyta</taxon>
        <taxon>Embryophyta</taxon>
        <taxon>Tracheophyta</taxon>
        <taxon>Spermatophyta</taxon>
        <taxon>Magnoliopsida</taxon>
        <taxon>eudicotyledons</taxon>
        <taxon>Gunneridae</taxon>
        <taxon>Pentapetalae</taxon>
        <taxon>rosids</taxon>
        <taxon>fabids</taxon>
        <taxon>Fabales</taxon>
        <taxon>Fabaceae</taxon>
        <taxon>Papilionoideae</taxon>
        <taxon>50 kb inversion clade</taxon>
        <taxon>NPAAA clade</taxon>
        <taxon>Hologalegina</taxon>
        <taxon>IRL clade</taxon>
        <taxon>Trifolieae</taxon>
        <taxon>Trifolium</taxon>
    </lineage>
</organism>
<evidence type="ECO:0000256" key="1">
    <source>
        <dbReference type="SAM" id="MobiDB-lite"/>
    </source>
</evidence>
<accession>A0A392NCK7</accession>
<reference evidence="2 3" key="1">
    <citation type="journal article" date="2018" name="Front. Plant Sci.">
        <title>Red Clover (Trifolium pratense) and Zigzag Clover (T. medium) - A Picture of Genomic Similarities and Differences.</title>
        <authorList>
            <person name="Dluhosova J."/>
            <person name="Istvanek J."/>
            <person name="Nedelnik J."/>
            <person name="Repkova J."/>
        </authorList>
    </citation>
    <scope>NUCLEOTIDE SEQUENCE [LARGE SCALE GENOMIC DNA]</scope>
    <source>
        <strain evidence="3">cv. 10/8</strain>
        <tissue evidence="2">Leaf</tissue>
    </source>
</reference>
<name>A0A392NCK7_9FABA</name>
<feature type="compositionally biased region" description="Basic and acidic residues" evidence="1">
    <location>
        <begin position="146"/>
        <end position="176"/>
    </location>
</feature>
<comment type="caution">
    <text evidence="2">The sequence shown here is derived from an EMBL/GenBank/DDBJ whole genome shotgun (WGS) entry which is preliminary data.</text>
</comment>
<feature type="compositionally biased region" description="Basic and acidic residues" evidence="1">
    <location>
        <begin position="100"/>
        <end position="111"/>
    </location>
</feature>